<keyword evidence="2" id="KW-1185">Reference proteome</keyword>
<reference evidence="1" key="1">
    <citation type="submission" date="2022-07" db="EMBL/GenBank/DDBJ databases">
        <title>Phylogenomic reconstructions and comparative analyses of Kickxellomycotina fungi.</title>
        <authorList>
            <person name="Reynolds N.K."/>
            <person name="Stajich J.E."/>
            <person name="Barry K."/>
            <person name="Grigoriev I.V."/>
            <person name="Crous P."/>
            <person name="Smith M.E."/>
        </authorList>
    </citation>
    <scope>NUCLEOTIDE SEQUENCE</scope>
    <source>
        <strain evidence="1">CBS 109366</strain>
    </source>
</reference>
<sequence>MAHFYITSPDEMAGRAPAHPDEALDMSVRKLQDIKETQRATHRQANLLKTVLVYNMFRRATGAPAAPPPARPQHNAARCTPAAAAAGVVPVSPADSGELRPAAAATAMDVCPDACPDACLDSDPDEGADEGGPAAEQSWFDHCLDRMLIEDDQSMGCQPPPVLSSSDDEGDEDNGRDGGGSSDGGCALRRCQQAAAQSLCTLGGAAAGIGGQHLAIPAQAVSECDLWVPEFSFDRRAEMELWDCANLLAAGMLAPGALEACIE</sequence>
<proteinExistence type="predicted"/>
<gene>
    <name evidence="1" type="ORF">IWQ57_001674</name>
</gene>
<protein>
    <submittedName>
        <fullName evidence="1">Uncharacterized protein</fullName>
    </submittedName>
</protein>
<accession>A0ACC1K325</accession>
<dbReference type="Proteomes" id="UP001140234">
    <property type="component" value="Unassembled WGS sequence"/>
</dbReference>
<dbReference type="EMBL" id="JANBUJ010000337">
    <property type="protein sequence ID" value="KAJ2772657.1"/>
    <property type="molecule type" value="Genomic_DNA"/>
</dbReference>
<comment type="caution">
    <text evidence="1">The sequence shown here is derived from an EMBL/GenBank/DDBJ whole genome shotgun (WGS) entry which is preliminary data.</text>
</comment>
<name>A0ACC1K325_9FUNG</name>
<evidence type="ECO:0000313" key="2">
    <source>
        <dbReference type="Proteomes" id="UP001140234"/>
    </source>
</evidence>
<evidence type="ECO:0000313" key="1">
    <source>
        <dbReference type="EMBL" id="KAJ2772657.1"/>
    </source>
</evidence>
<organism evidence="1 2">
    <name type="scientific">Coemansia nantahalensis</name>
    <dbReference type="NCBI Taxonomy" id="2789366"/>
    <lineage>
        <taxon>Eukaryota</taxon>
        <taxon>Fungi</taxon>
        <taxon>Fungi incertae sedis</taxon>
        <taxon>Zoopagomycota</taxon>
        <taxon>Kickxellomycotina</taxon>
        <taxon>Kickxellomycetes</taxon>
        <taxon>Kickxellales</taxon>
        <taxon>Kickxellaceae</taxon>
        <taxon>Coemansia</taxon>
    </lineage>
</organism>